<evidence type="ECO:0000256" key="3">
    <source>
        <dbReference type="ARBA" id="ARBA00004947"/>
    </source>
</evidence>
<dbReference type="HAMAP" id="MF_00571">
    <property type="entry name" value="GalP_UDP_trans"/>
    <property type="match status" value="1"/>
</dbReference>
<evidence type="ECO:0000256" key="1">
    <source>
        <dbReference type="ARBA" id="ARBA00001107"/>
    </source>
</evidence>
<evidence type="ECO:0000259" key="11">
    <source>
        <dbReference type="Pfam" id="PF01087"/>
    </source>
</evidence>
<feature type="domain" description="Galactose-1-phosphate uridyl transferase N-terminal" evidence="11">
    <location>
        <begin position="20"/>
        <end position="232"/>
    </location>
</feature>
<protein>
    <recommendedName>
        <fullName evidence="10">Galactose-1-phosphate uridylyltransferase</fullName>
        <shortName evidence="10">Gal-1-P uridylyltransferase</shortName>
        <ecNumber evidence="10">2.7.7.12</ecNumber>
    </recommendedName>
    <alternativeName>
        <fullName evidence="10">UDP-glucose--hexose-1-phosphate uridylyltransferase</fullName>
    </alternativeName>
</protein>
<evidence type="ECO:0000256" key="7">
    <source>
        <dbReference type="ARBA" id="ARBA00022695"/>
    </source>
</evidence>
<dbReference type="Pfam" id="PF02744">
    <property type="entry name" value="GalP_UDP_tr_C"/>
    <property type="match status" value="1"/>
</dbReference>
<feature type="domain" description="Galactose-1-phosphate uridyl transferase C-terminal" evidence="12">
    <location>
        <begin position="247"/>
        <end position="431"/>
    </location>
</feature>
<dbReference type="PANTHER" id="PTHR39191:SF1">
    <property type="entry name" value="DUF4922 DOMAIN-CONTAINING PROTEIN"/>
    <property type="match status" value="1"/>
</dbReference>
<organism evidence="13 14">
    <name type="scientific">Staphylococcus auricularis</name>
    <dbReference type="NCBI Taxonomy" id="29379"/>
    <lineage>
        <taxon>Bacteria</taxon>
        <taxon>Bacillati</taxon>
        <taxon>Bacillota</taxon>
        <taxon>Bacilli</taxon>
        <taxon>Bacillales</taxon>
        <taxon>Staphylococcaceae</taxon>
        <taxon>Staphylococcus</taxon>
    </lineage>
</organism>
<keyword evidence="8 10" id="KW-0299">Galactose metabolism</keyword>
<keyword evidence="5 10" id="KW-0963">Cytoplasm</keyword>
<keyword evidence="9 10" id="KW-0119">Carbohydrate metabolism</keyword>
<sequence length="495" mass="57164">MLLNQNELDQFIEAIIYHTQYEYEDAIYLQNQIIRIVGASGVTNEEALEAEAHTPIELVLHWIEQGVEAGTITDTTASKEIVEAQLMDLMTPPPSEVNNHFRQLYAKDPEAATDYFYALSKRSHYVKEDAIARNINYEVPTTYGDLEITINLSKPEKSAKDIEAARNATQIDYPQSALSKENEGYVGSETQAARTNHRIIRIQLDGERWGFQYSPYAYFEEHSIVLATEHVPMQINRQTFINLLDFIDQFPHYFIGSNSDIPFVGGSIMSHNHYQSGRHTFPMDNAKELETIQLKGFSDIEATRLYWPMSVIRLRSSDKHRLIDAATYVMDCWNQYSDRTVDINAYSEDGERHHTITPITRFRNQQYEIDIVLRDNQTSEQYPDGIFHPHQDVQHIKKENIGLIEVMGRAILPGRLKQELQDVEQYLLGQYEGDLGKHQSWADEMLDAYDITEENVEHIVHKEVGYKFTRVLEDAGVFKNDEQGQQAFQRFIATL</sequence>
<accession>A0AAW7ME27</accession>
<evidence type="ECO:0000256" key="5">
    <source>
        <dbReference type="ARBA" id="ARBA00022490"/>
    </source>
</evidence>
<dbReference type="GO" id="GO:0008108">
    <property type="term" value="F:UDP-glucose:hexose-1-phosphate uridylyltransferase activity"/>
    <property type="evidence" value="ECO:0007669"/>
    <property type="project" value="UniProtKB-UniRule"/>
</dbReference>
<gene>
    <name evidence="10 13" type="primary">galT</name>
    <name evidence="13" type="ORF">QYH67_08220</name>
</gene>
<dbReference type="Pfam" id="PF01087">
    <property type="entry name" value="GalP_UDP_transf"/>
    <property type="match status" value="1"/>
</dbReference>
<dbReference type="Proteomes" id="UP001171687">
    <property type="component" value="Unassembled WGS sequence"/>
</dbReference>
<dbReference type="EMBL" id="JAUHQC010000011">
    <property type="protein sequence ID" value="MDN4533546.1"/>
    <property type="molecule type" value="Genomic_DNA"/>
</dbReference>
<dbReference type="PIRSF" id="PIRSF006005">
    <property type="entry name" value="GalT_BS"/>
    <property type="match status" value="1"/>
</dbReference>
<comment type="subcellular location">
    <subcellularLocation>
        <location evidence="2 10">Cytoplasm</location>
    </subcellularLocation>
</comment>
<keyword evidence="6 10" id="KW-0808">Transferase</keyword>
<dbReference type="AlphaFoldDB" id="A0AAW7ME27"/>
<keyword evidence="7 10" id="KW-0548">Nucleotidyltransferase</keyword>
<dbReference type="NCBIfam" id="TIGR01239">
    <property type="entry name" value="galT_2"/>
    <property type="match status" value="1"/>
</dbReference>
<name>A0AAW7ME27_9STAP</name>
<dbReference type="GO" id="GO:0005737">
    <property type="term" value="C:cytoplasm"/>
    <property type="evidence" value="ECO:0007669"/>
    <property type="project" value="UniProtKB-SubCell"/>
</dbReference>
<evidence type="ECO:0000256" key="10">
    <source>
        <dbReference type="HAMAP-Rule" id="MF_00571"/>
    </source>
</evidence>
<evidence type="ECO:0000313" key="14">
    <source>
        <dbReference type="Proteomes" id="UP001171687"/>
    </source>
</evidence>
<evidence type="ECO:0000256" key="2">
    <source>
        <dbReference type="ARBA" id="ARBA00004496"/>
    </source>
</evidence>
<evidence type="ECO:0000259" key="12">
    <source>
        <dbReference type="Pfam" id="PF02744"/>
    </source>
</evidence>
<dbReference type="PANTHER" id="PTHR39191">
    <property type="entry name" value="GALACTOSE-1-PHOSPHATE URIDYLYLTRANSFERASE"/>
    <property type="match status" value="1"/>
</dbReference>
<comment type="caution">
    <text evidence="13">The sequence shown here is derived from an EMBL/GenBank/DDBJ whole genome shotgun (WGS) entry which is preliminary data.</text>
</comment>
<evidence type="ECO:0000313" key="13">
    <source>
        <dbReference type="EMBL" id="MDN4533546.1"/>
    </source>
</evidence>
<comment type="similarity">
    <text evidence="4 10">Belongs to the galactose-1-phosphate uridylyltransferase type 2 family.</text>
</comment>
<evidence type="ECO:0000256" key="8">
    <source>
        <dbReference type="ARBA" id="ARBA00023144"/>
    </source>
</evidence>
<evidence type="ECO:0000256" key="6">
    <source>
        <dbReference type="ARBA" id="ARBA00022679"/>
    </source>
</evidence>
<evidence type="ECO:0000256" key="4">
    <source>
        <dbReference type="ARBA" id="ARBA00008706"/>
    </source>
</evidence>
<proteinExistence type="inferred from homology"/>
<dbReference type="InterPro" id="IPR000766">
    <property type="entry name" value="GalP_uridyl_Trfase_II"/>
</dbReference>
<evidence type="ECO:0000256" key="9">
    <source>
        <dbReference type="ARBA" id="ARBA00023277"/>
    </source>
</evidence>
<dbReference type="EC" id="2.7.7.12" evidence="10"/>
<dbReference type="NCBIfam" id="NF003633">
    <property type="entry name" value="PRK05270.2-2"/>
    <property type="match status" value="1"/>
</dbReference>
<dbReference type="GO" id="GO:0006012">
    <property type="term" value="P:galactose metabolic process"/>
    <property type="evidence" value="ECO:0007669"/>
    <property type="project" value="UniProtKB-UniRule"/>
</dbReference>
<dbReference type="InterPro" id="IPR005850">
    <property type="entry name" value="GalP_Utransf_C"/>
</dbReference>
<dbReference type="RefSeq" id="WP_272595320.1">
    <property type="nucleotide sequence ID" value="NZ_JAQPQT010000003.1"/>
</dbReference>
<comment type="pathway">
    <text evidence="3 10">Carbohydrate metabolism; galactose metabolism.</text>
</comment>
<dbReference type="NCBIfam" id="NF003629">
    <property type="entry name" value="PRK05270.1-2"/>
    <property type="match status" value="1"/>
</dbReference>
<comment type="catalytic activity">
    <reaction evidence="1 10">
        <text>alpha-D-galactose 1-phosphate + UDP-alpha-D-glucose = alpha-D-glucose 1-phosphate + UDP-alpha-D-galactose</text>
        <dbReference type="Rhea" id="RHEA:13989"/>
        <dbReference type="ChEBI" id="CHEBI:58336"/>
        <dbReference type="ChEBI" id="CHEBI:58601"/>
        <dbReference type="ChEBI" id="CHEBI:58885"/>
        <dbReference type="ChEBI" id="CHEBI:66914"/>
        <dbReference type="EC" id="2.7.7.12"/>
    </reaction>
</comment>
<dbReference type="InterPro" id="IPR005849">
    <property type="entry name" value="GalP_Utransf_N"/>
</dbReference>
<reference evidence="13" key="1">
    <citation type="submission" date="2023-07" db="EMBL/GenBank/DDBJ databases">
        <title>Evaluation of the beneficial properties of pineapple isolates.</title>
        <authorList>
            <person name="Adefiranye O."/>
        </authorList>
    </citation>
    <scope>NUCLEOTIDE SEQUENCE</scope>
    <source>
        <strain evidence="13">PAPLE_T1</strain>
    </source>
</reference>